<gene>
    <name evidence="3" type="primary">pol</name>
    <name evidence="3" type="ORF">CR513_25898</name>
</gene>
<proteinExistence type="predicted"/>
<dbReference type="Gene3D" id="3.30.70.270">
    <property type="match status" value="2"/>
</dbReference>
<dbReference type="OrthoDB" id="1102478at2759"/>
<dbReference type="PROSITE" id="PS50879">
    <property type="entry name" value="RNASE_H_1"/>
    <property type="match status" value="1"/>
</dbReference>
<dbReference type="SUPFAM" id="SSF56672">
    <property type="entry name" value="DNA/RNA polymerases"/>
    <property type="match status" value="1"/>
</dbReference>
<dbReference type="CDD" id="cd09279">
    <property type="entry name" value="RNase_HI_like"/>
    <property type="match status" value="1"/>
</dbReference>
<name>A0A371GNB1_MUCPR</name>
<dbReference type="CDD" id="cd01647">
    <property type="entry name" value="RT_LTR"/>
    <property type="match status" value="1"/>
</dbReference>
<dbReference type="SUPFAM" id="SSF53098">
    <property type="entry name" value="Ribonuclease H-like"/>
    <property type="match status" value="1"/>
</dbReference>
<evidence type="ECO:0000313" key="3">
    <source>
        <dbReference type="EMBL" id="RDX92037.1"/>
    </source>
</evidence>
<dbReference type="EMBL" id="QJKJ01004966">
    <property type="protein sequence ID" value="RDX92037.1"/>
    <property type="molecule type" value="Genomic_DNA"/>
</dbReference>
<dbReference type="PANTHER" id="PTHR48475">
    <property type="entry name" value="RIBONUCLEASE H"/>
    <property type="match status" value="1"/>
</dbReference>
<dbReference type="InterPro" id="IPR036397">
    <property type="entry name" value="RNaseH_sf"/>
</dbReference>
<dbReference type="InterPro" id="IPR002156">
    <property type="entry name" value="RNaseH_domain"/>
</dbReference>
<dbReference type="Gene3D" id="3.30.420.10">
    <property type="entry name" value="Ribonuclease H-like superfamily/Ribonuclease H"/>
    <property type="match status" value="1"/>
</dbReference>
<accession>A0A371GNB1</accession>
<dbReference type="InterPro" id="IPR012337">
    <property type="entry name" value="RNaseH-like_sf"/>
</dbReference>
<evidence type="ECO:0000313" key="4">
    <source>
        <dbReference type="Proteomes" id="UP000257109"/>
    </source>
</evidence>
<dbReference type="InterPro" id="IPR041577">
    <property type="entry name" value="RT_RNaseH_2"/>
</dbReference>
<dbReference type="InterPro" id="IPR043502">
    <property type="entry name" value="DNA/RNA_pol_sf"/>
</dbReference>
<dbReference type="GO" id="GO:0003676">
    <property type="term" value="F:nucleic acid binding"/>
    <property type="evidence" value="ECO:0007669"/>
    <property type="project" value="InterPro"/>
</dbReference>
<protein>
    <submittedName>
        <fullName evidence="3">Retrovirus-related Pol polyprotein from transposon 17.6</fullName>
    </submittedName>
</protein>
<dbReference type="Pfam" id="PF00078">
    <property type="entry name" value="RVT_1"/>
    <property type="match status" value="1"/>
</dbReference>
<dbReference type="Proteomes" id="UP000257109">
    <property type="component" value="Unassembled WGS sequence"/>
</dbReference>
<dbReference type="PROSITE" id="PS50878">
    <property type="entry name" value="RT_POL"/>
    <property type="match status" value="1"/>
</dbReference>
<feature type="domain" description="RNase H type-1" evidence="2">
    <location>
        <begin position="451"/>
        <end position="566"/>
    </location>
</feature>
<organism evidence="3 4">
    <name type="scientific">Mucuna pruriens</name>
    <name type="common">Velvet bean</name>
    <name type="synonym">Dolichos pruriens</name>
    <dbReference type="NCBI Taxonomy" id="157652"/>
    <lineage>
        <taxon>Eukaryota</taxon>
        <taxon>Viridiplantae</taxon>
        <taxon>Streptophyta</taxon>
        <taxon>Embryophyta</taxon>
        <taxon>Tracheophyta</taxon>
        <taxon>Spermatophyta</taxon>
        <taxon>Magnoliopsida</taxon>
        <taxon>eudicotyledons</taxon>
        <taxon>Gunneridae</taxon>
        <taxon>Pentapetalae</taxon>
        <taxon>rosids</taxon>
        <taxon>fabids</taxon>
        <taxon>Fabales</taxon>
        <taxon>Fabaceae</taxon>
        <taxon>Papilionoideae</taxon>
        <taxon>50 kb inversion clade</taxon>
        <taxon>NPAAA clade</taxon>
        <taxon>indigoferoid/millettioid clade</taxon>
        <taxon>Phaseoleae</taxon>
        <taxon>Mucuna</taxon>
    </lineage>
</organism>
<comment type="caution">
    <text evidence="3">The sequence shown here is derived from an EMBL/GenBank/DDBJ whole genome shotgun (WGS) entry which is preliminary data.</text>
</comment>
<sequence>MTREQEAELIRCLQQNSDVFAWAPEDMPGIDPKFMNHRLSIADGARPVVQKKWKQGEEKRRAIREETDKLLKTGFIREVRYPEWLANVVMVRKANGRWRMCIDYTDLNKVCPKDPYPLPNVDRLVDSVSGYEFLSFMDAYSGYNQIKMHPKDEEKTAFITDGGAFCYRVMPFGLKNAGATYQRLMDKIFKEVIGKDIEVYVDDMVAKSEGRENHYETLRRVFEILRRHQLRFNPEKCSFGVQAGRFLGYMLTERGIEVNPEKCRAVISMRSPQNVKEVQQLMERVAALSRFISRVSEIATLVLNTLKKGRNFTWTPECEEAFLRMKVMLATPPILVRPELGRPLYLYMSVIETAISFALIQENEKEQCPVYFISKTLQGPEKRYQKIERGALALVIASRRLRPYFQSFSIINGGLSIQLSEFDISFERRGPIRAQALADFITELTAEHEQVEGEWYLSVDGSSNQTGSGVGLHFDFKASNNQAEYEALLAGMRLALEIEAKKLTVKSDSKLITGQVNGEYQAKDPKLAKYRERARAMAGSFESFKLLHVPRDQNERADLLAKLASTRRGLQWSVFHKNISTPTIDRQEVQHSEERRTWMDPMVEYLKDGKLPADSYTLIEQRLYRRGFSSPLLKCVDAEEAEYIIQEVHEGIYGTHIGGRALAGKIARAGYY</sequence>
<evidence type="ECO:0000259" key="1">
    <source>
        <dbReference type="PROSITE" id="PS50878"/>
    </source>
</evidence>
<dbReference type="AlphaFoldDB" id="A0A371GNB1"/>
<keyword evidence="4" id="KW-1185">Reference proteome</keyword>
<dbReference type="PANTHER" id="PTHR48475:SF2">
    <property type="entry name" value="RIBONUCLEASE H"/>
    <property type="match status" value="1"/>
</dbReference>
<feature type="domain" description="Reverse transcriptase" evidence="1">
    <location>
        <begin position="72"/>
        <end position="251"/>
    </location>
</feature>
<dbReference type="InterPro" id="IPR043128">
    <property type="entry name" value="Rev_trsase/Diguanyl_cyclase"/>
</dbReference>
<feature type="non-terminal residue" evidence="3">
    <location>
        <position position="1"/>
    </location>
</feature>
<dbReference type="GO" id="GO:0004523">
    <property type="term" value="F:RNA-DNA hybrid ribonuclease activity"/>
    <property type="evidence" value="ECO:0007669"/>
    <property type="project" value="InterPro"/>
</dbReference>
<dbReference type="Pfam" id="PF13456">
    <property type="entry name" value="RVT_3"/>
    <property type="match status" value="1"/>
</dbReference>
<evidence type="ECO:0000259" key="2">
    <source>
        <dbReference type="PROSITE" id="PS50879"/>
    </source>
</evidence>
<dbReference type="Gene3D" id="3.10.10.10">
    <property type="entry name" value="HIV Type 1 Reverse Transcriptase, subunit A, domain 1"/>
    <property type="match status" value="1"/>
</dbReference>
<dbReference type="InterPro" id="IPR000477">
    <property type="entry name" value="RT_dom"/>
</dbReference>
<dbReference type="Pfam" id="PF17919">
    <property type="entry name" value="RT_RNaseH_2"/>
    <property type="match status" value="1"/>
</dbReference>
<reference evidence="3" key="1">
    <citation type="submission" date="2018-05" db="EMBL/GenBank/DDBJ databases">
        <title>Draft genome of Mucuna pruriens seed.</title>
        <authorList>
            <person name="Nnadi N.E."/>
            <person name="Vos R."/>
            <person name="Hasami M.H."/>
            <person name="Devisetty U.K."/>
            <person name="Aguiy J.C."/>
        </authorList>
    </citation>
    <scope>NUCLEOTIDE SEQUENCE [LARGE SCALE GENOMIC DNA]</scope>
    <source>
        <strain evidence="3">JCA_2017</strain>
    </source>
</reference>